<evidence type="ECO:0000313" key="2">
    <source>
        <dbReference type="Proteomes" id="UP000215914"/>
    </source>
</evidence>
<dbReference type="AlphaFoldDB" id="A0A9K3JUN7"/>
<dbReference type="Proteomes" id="UP000215914">
    <property type="component" value="Unassembled WGS sequence"/>
</dbReference>
<evidence type="ECO:0000313" key="1">
    <source>
        <dbReference type="EMBL" id="KAF5821745.1"/>
    </source>
</evidence>
<accession>A0A9K3JUN7</accession>
<dbReference type="PANTHER" id="PTHR33491">
    <property type="entry name" value="OSJNBA0016N04.9 PROTEIN"/>
    <property type="match status" value="1"/>
</dbReference>
<gene>
    <name evidence="1" type="ORF">HanXRQr2_Chr01g0018121</name>
</gene>
<proteinExistence type="predicted"/>
<reference evidence="1" key="1">
    <citation type="journal article" date="2017" name="Nature">
        <title>The sunflower genome provides insights into oil metabolism, flowering and Asterid evolution.</title>
        <authorList>
            <person name="Badouin H."/>
            <person name="Gouzy J."/>
            <person name="Grassa C.J."/>
            <person name="Murat F."/>
            <person name="Staton S.E."/>
            <person name="Cottret L."/>
            <person name="Lelandais-Briere C."/>
            <person name="Owens G.L."/>
            <person name="Carrere S."/>
            <person name="Mayjonade B."/>
            <person name="Legrand L."/>
            <person name="Gill N."/>
            <person name="Kane N.C."/>
            <person name="Bowers J.E."/>
            <person name="Hubner S."/>
            <person name="Bellec A."/>
            <person name="Berard A."/>
            <person name="Berges H."/>
            <person name="Blanchet N."/>
            <person name="Boniface M.C."/>
            <person name="Brunel D."/>
            <person name="Catrice O."/>
            <person name="Chaidir N."/>
            <person name="Claudel C."/>
            <person name="Donnadieu C."/>
            <person name="Faraut T."/>
            <person name="Fievet G."/>
            <person name="Helmstetter N."/>
            <person name="King M."/>
            <person name="Knapp S.J."/>
            <person name="Lai Z."/>
            <person name="Le Paslier M.C."/>
            <person name="Lippi Y."/>
            <person name="Lorenzon L."/>
            <person name="Mandel J.R."/>
            <person name="Marage G."/>
            <person name="Marchand G."/>
            <person name="Marquand E."/>
            <person name="Bret-Mestries E."/>
            <person name="Morien E."/>
            <person name="Nambeesan S."/>
            <person name="Nguyen T."/>
            <person name="Pegot-Espagnet P."/>
            <person name="Pouilly N."/>
            <person name="Raftis F."/>
            <person name="Sallet E."/>
            <person name="Schiex T."/>
            <person name="Thomas J."/>
            <person name="Vandecasteele C."/>
            <person name="Vares D."/>
            <person name="Vear F."/>
            <person name="Vautrin S."/>
            <person name="Crespi M."/>
            <person name="Mangin B."/>
            <person name="Burke J.M."/>
            <person name="Salse J."/>
            <person name="Munos S."/>
            <person name="Vincourt P."/>
            <person name="Rieseberg L.H."/>
            <person name="Langlade N.B."/>
        </authorList>
    </citation>
    <scope>NUCLEOTIDE SEQUENCE</scope>
    <source>
        <tissue evidence="1">Leaves</tissue>
    </source>
</reference>
<keyword evidence="2" id="KW-1185">Reference proteome</keyword>
<protein>
    <submittedName>
        <fullName evidence="1">Uncharacterized protein</fullName>
    </submittedName>
</protein>
<dbReference type="EMBL" id="MNCJ02000316">
    <property type="protein sequence ID" value="KAF5821745.1"/>
    <property type="molecule type" value="Genomic_DNA"/>
</dbReference>
<reference evidence="1" key="2">
    <citation type="submission" date="2020-06" db="EMBL/GenBank/DDBJ databases">
        <title>Helianthus annuus Genome sequencing and assembly Release 2.</title>
        <authorList>
            <person name="Gouzy J."/>
            <person name="Langlade N."/>
            <person name="Munos S."/>
        </authorList>
    </citation>
    <scope>NUCLEOTIDE SEQUENCE</scope>
    <source>
        <tissue evidence="1">Leaves</tissue>
    </source>
</reference>
<name>A0A9K3JUN7_HELAN</name>
<comment type="caution">
    <text evidence="1">The sequence shown here is derived from an EMBL/GenBank/DDBJ whole genome shotgun (WGS) entry which is preliminary data.</text>
</comment>
<sequence>MHGSLPVARHCYHKNQKTKVLRATMKVLDREEYIAGSLAMTGCDRLTNGSCLGLGCSQVPVPYKMTSFQVYTKRNTESSVGKWSFNNCTYGFVVKKDHYTFQETDFDNMHKRSFPVVFQWSVGNTSCEEAQKNGTNYVCKENSVCTDALNELNQGYQMGYQ</sequence>
<organism evidence="1 2">
    <name type="scientific">Helianthus annuus</name>
    <name type="common">Common sunflower</name>
    <dbReference type="NCBI Taxonomy" id="4232"/>
    <lineage>
        <taxon>Eukaryota</taxon>
        <taxon>Viridiplantae</taxon>
        <taxon>Streptophyta</taxon>
        <taxon>Embryophyta</taxon>
        <taxon>Tracheophyta</taxon>
        <taxon>Spermatophyta</taxon>
        <taxon>Magnoliopsida</taxon>
        <taxon>eudicotyledons</taxon>
        <taxon>Gunneridae</taxon>
        <taxon>Pentapetalae</taxon>
        <taxon>asterids</taxon>
        <taxon>campanulids</taxon>
        <taxon>Asterales</taxon>
        <taxon>Asteraceae</taxon>
        <taxon>Asteroideae</taxon>
        <taxon>Heliantheae alliance</taxon>
        <taxon>Heliantheae</taxon>
        <taxon>Helianthus</taxon>
    </lineage>
</organism>
<dbReference type="Gramene" id="mRNA:HanXRQr2_Chr01g0018121">
    <property type="protein sequence ID" value="CDS:HanXRQr2_Chr01g0018121.1"/>
    <property type="gene ID" value="HanXRQr2_Chr01g0018121"/>
</dbReference>